<dbReference type="EMBL" id="AP028679">
    <property type="protein sequence ID" value="BEQ15655.1"/>
    <property type="molecule type" value="Genomic_DNA"/>
</dbReference>
<reference evidence="3" key="1">
    <citation type="journal article" date="2023" name="Arch. Microbiol.">
        <title>Desulfoferula mesophilus gen. nov. sp. nov., a mesophilic sulfate-reducing bacterium isolated from a brackish lake sediment.</title>
        <authorList>
            <person name="Watanabe T."/>
            <person name="Yabe T."/>
            <person name="Tsuji J.M."/>
            <person name="Fukui M."/>
        </authorList>
    </citation>
    <scope>NUCLEOTIDE SEQUENCE [LARGE SCALE GENOMIC DNA]</scope>
    <source>
        <strain evidence="3">12FAK</strain>
    </source>
</reference>
<evidence type="ECO:0000313" key="2">
    <source>
        <dbReference type="EMBL" id="BEQ15655.1"/>
    </source>
</evidence>
<dbReference type="RefSeq" id="WP_338600350.1">
    <property type="nucleotide sequence ID" value="NZ_AP028679.1"/>
</dbReference>
<name>A0AAU9EVP9_9BACT</name>
<dbReference type="SUPFAM" id="SSF109604">
    <property type="entry name" value="HD-domain/PDEase-like"/>
    <property type="match status" value="1"/>
</dbReference>
<keyword evidence="3" id="KW-1185">Reference proteome</keyword>
<evidence type="ECO:0000259" key="1">
    <source>
        <dbReference type="Pfam" id="PF01966"/>
    </source>
</evidence>
<dbReference type="Gene3D" id="1.10.3210.10">
    <property type="entry name" value="Hypothetical protein af1432"/>
    <property type="match status" value="1"/>
</dbReference>
<gene>
    <name evidence="2" type="ORF">FAK_27210</name>
</gene>
<dbReference type="NCBIfam" id="TIGR00277">
    <property type="entry name" value="HDIG"/>
    <property type="match status" value="1"/>
</dbReference>
<accession>A0AAU9EVP9</accession>
<dbReference type="Proteomes" id="UP001366166">
    <property type="component" value="Chromosome"/>
</dbReference>
<dbReference type="AlphaFoldDB" id="A0AAU9EVP9"/>
<dbReference type="PANTHER" id="PTHR38659">
    <property type="entry name" value="METAL-DEPENDENT PHOSPHOHYDROLASE"/>
    <property type="match status" value="1"/>
</dbReference>
<dbReference type="InterPro" id="IPR006674">
    <property type="entry name" value="HD_domain"/>
</dbReference>
<evidence type="ECO:0000313" key="3">
    <source>
        <dbReference type="Proteomes" id="UP001366166"/>
    </source>
</evidence>
<dbReference type="CDD" id="cd00077">
    <property type="entry name" value="HDc"/>
    <property type="match status" value="1"/>
</dbReference>
<protein>
    <submittedName>
        <fullName evidence="2">Phosphohydrolase</fullName>
    </submittedName>
</protein>
<dbReference type="InterPro" id="IPR006675">
    <property type="entry name" value="HDIG_dom"/>
</dbReference>
<dbReference type="InterPro" id="IPR003607">
    <property type="entry name" value="HD/PDEase_dom"/>
</dbReference>
<feature type="domain" description="HD" evidence="1">
    <location>
        <begin position="22"/>
        <end position="94"/>
    </location>
</feature>
<dbReference type="KEGG" id="dmp:FAK_27210"/>
<dbReference type="Pfam" id="PF01966">
    <property type="entry name" value="HD"/>
    <property type="match status" value="1"/>
</dbReference>
<sequence>MDYAAGLELLKSQVDDERIRMHSLASAVVLRALARRLGQDEETWALAGLLHDLDYGQTADQMHRHGLVTAELLADTDLPPEVVEAIKAHNAENLGLKRSTPLDLALTAGETITGLVMATTMVYPDKKLASVKPKSVTKRMKEKAFAASVNRDHIRLCEELGIPLPEFAALAVEAMREISDDLGL</sequence>
<dbReference type="PANTHER" id="PTHR38659:SF1">
    <property type="entry name" value="METAL DEPENDENT PHOSPHOHYDROLASE"/>
    <property type="match status" value="1"/>
</dbReference>
<proteinExistence type="predicted"/>
<organism evidence="2 3">
    <name type="scientific">Desulfoferula mesophila</name>
    <dbReference type="NCBI Taxonomy" id="3058419"/>
    <lineage>
        <taxon>Bacteria</taxon>
        <taxon>Pseudomonadati</taxon>
        <taxon>Thermodesulfobacteriota</taxon>
        <taxon>Desulfarculia</taxon>
        <taxon>Desulfarculales</taxon>
        <taxon>Desulfarculaceae</taxon>
        <taxon>Desulfoferula</taxon>
    </lineage>
</organism>